<feature type="compositionally biased region" description="Polar residues" evidence="1">
    <location>
        <begin position="33"/>
        <end position="43"/>
    </location>
</feature>
<dbReference type="AlphaFoldDB" id="A0A4Q9KPD5"/>
<dbReference type="Pfam" id="PF09851">
    <property type="entry name" value="SHOCT"/>
    <property type="match status" value="1"/>
</dbReference>
<sequence>MLAFIALLFFLFRGRFGPRFGRGPWGAGWGHQPPTSTDGQPAQPQAWMGPWGQQAPQPRPEDDALKVLADRLASGDITPDEYLQRVSVLRQQP</sequence>
<evidence type="ECO:0000256" key="1">
    <source>
        <dbReference type="SAM" id="MobiDB-lite"/>
    </source>
</evidence>
<comment type="caution">
    <text evidence="3">The sequence shown here is derived from an EMBL/GenBank/DDBJ whole genome shotgun (WGS) entry which is preliminary data.</text>
</comment>
<organism evidence="3 4">
    <name type="scientific">Propioniciclava tarda</name>
    <dbReference type="NCBI Taxonomy" id="433330"/>
    <lineage>
        <taxon>Bacteria</taxon>
        <taxon>Bacillati</taxon>
        <taxon>Actinomycetota</taxon>
        <taxon>Actinomycetes</taxon>
        <taxon>Propionibacteriales</taxon>
        <taxon>Propionibacteriaceae</taxon>
        <taxon>Propioniciclava</taxon>
    </lineage>
</organism>
<name>A0A4Q9KPD5_PROTD</name>
<dbReference type="EMBL" id="SDMR01000001">
    <property type="protein sequence ID" value="TBT96458.1"/>
    <property type="molecule type" value="Genomic_DNA"/>
</dbReference>
<evidence type="ECO:0000313" key="4">
    <source>
        <dbReference type="Proteomes" id="UP000291933"/>
    </source>
</evidence>
<accession>A0A4Q9KPD5</accession>
<evidence type="ECO:0000259" key="2">
    <source>
        <dbReference type="Pfam" id="PF09851"/>
    </source>
</evidence>
<dbReference type="Proteomes" id="UP000291933">
    <property type="component" value="Unassembled WGS sequence"/>
</dbReference>
<gene>
    <name evidence="3" type="ORF">ET996_01395</name>
</gene>
<dbReference type="OrthoDB" id="3733646at2"/>
<proteinExistence type="predicted"/>
<feature type="domain" description="SHOCT" evidence="2">
    <location>
        <begin position="63"/>
        <end position="89"/>
    </location>
</feature>
<protein>
    <submittedName>
        <fullName evidence="3">SHOCT domain-containing protein</fullName>
    </submittedName>
</protein>
<keyword evidence="4" id="KW-1185">Reference proteome</keyword>
<reference evidence="3 4" key="1">
    <citation type="submission" date="2019-01" db="EMBL/GenBank/DDBJ databases">
        <title>Lactibacter flavus gen. nov., sp. nov., a novel bacterium of the family Propionibacteriaceae isolated from raw milk and dairy products.</title>
        <authorList>
            <person name="Huptas C."/>
            <person name="Wenning M."/>
            <person name="Breitenwieser F."/>
            <person name="Doll E."/>
            <person name="Von Neubeck M."/>
            <person name="Busse H.-J."/>
            <person name="Scherer S."/>
        </authorList>
    </citation>
    <scope>NUCLEOTIDE SEQUENCE [LARGE SCALE GENOMIC DNA]</scope>
    <source>
        <strain evidence="3 4">DSM 22130</strain>
    </source>
</reference>
<evidence type="ECO:0000313" key="3">
    <source>
        <dbReference type="EMBL" id="TBT96458.1"/>
    </source>
</evidence>
<dbReference type="InterPro" id="IPR018649">
    <property type="entry name" value="SHOCT"/>
</dbReference>
<feature type="region of interest" description="Disordered" evidence="1">
    <location>
        <begin position="23"/>
        <end position="62"/>
    </location>
</feature>